<dbReference type="InterPro" id="IPR020103">
    <property type="entry name" value="PsdUridine_synth_cat_dom_sf"/>
</dbReference>
<evidence type="ECO:0000256" key="3">
    <source>
        <dbReference type="ARBA" id="ARBA00023235"/>
    </source>
</evidence>
<dbReference type="InterPro" id="IPR042092">
    <property type="entry name" value="PsdUridine_s_RsuA/RluB/E/F_cat"/>
</dbReference>
<evidence type="ECO:0000256" key="4">
    <source>
        <dbReference type="PROSITE-ProRule" id="PRU00182"/>
    </source>
</evidence>
<dbReference type="InterPro" id="IPR000748">
    <property type="entry name" value="PsdUridine_synth_RsuA/RluB/E/F"/>
</dbReference>
<evidence type="ECO:0000259" key="6">
    <source>
        <dbReference type="SMART" id="SM00363"/>
    </source>
</evidence>
<evidence type="ECO:0000313" key="7">
    <source>
        <dbReference type="EMBL" id="RIH78118.1"/>
    </source>
</evidence>
<dbReference type="GO" id="GO:0000455">
    <property type="term" value="P:enzyme-directed rRNA pseudouridine synthesis"/>
    <property type="evidence" value="ECO:0007669"/>
    <property type="project" value="UniProtKB-ARBA"/>
</dbReference>
<dbReference type="Gene3D" id="3.30.70.580">
    <property type="entry name" value="Pseudouridine synthase I, catalytic domain, N-terminal subdomain"/>
    <property type="match status" value="1"/>
</dbReference>
<evidence type="ECO:0000256" key="2">
    <source>
        <dbReference type="ARBA" id="ARBA00022884"/>
    </source>
</evidence>
<proteinExistence type="inferred from homology"/>
<dbReference type="NCBIfam" id="TIGR00093">
    <property type="entry name" value="pseudouridine synthase"/>
    <property type="match status" value="1"/>
</dbReference>
<comment type="caution">
    <text evidence="7">The sequence shown here is derived from an EMBL/GenBank/DDBJ whole genome shotgun (WGS) entry which is preliminary data.</text>
</comment>
<feature type="domain" description="RNA-binding S4" evidence="6">
    <location>
        <begin position="4"/>
        <end position="62"/>
    </location>
</feature>
<keyword evidence="3 5" id="KW-0413">Isomerase</keyword>
<evidence type="ECO:0000256" key="1">
    <source>
        <dbReference type="ARBA" id="ARBA00008348"/>
    </source>
</evidence>
<dbReference type="GO" id="GO:0003723">
    <property type="term" value="F:RNA binding"/>
    <property type="evidence" value="ECO:0007669"/>
    <property type="project" value="UniProtKB-KW"/>
</dbReference>
<dbReference type="RefSeq" id="WP_027886646.1">
    <property type="nucleotide sequence ID" value="NZ_JBHSXZ010000077.1"/>
</dbReference>
<dbReference type="PROSITE" id="PS50889">
    <property type="entry name" value="S4"/>
    <property type="match status" value="1"/>
</dbReference>
<dbReference type="InterPro" id="IPR036986">
    <property type="entry name" value="S4_RNA-bd_sf"/>
</dbReference>
<dbReference type="CDD" id="cd02553">
    <property type="entry name" value="PseudoU_synth_RsuA"/>
    <property type="match status" value="1"/>
</dbReference>
<dbReference type="PANTHER" id="PTHR47683:SF4">
    <property type="entry name" value="PSEUDOURIDINE SYNTHASE"/>
    <property type="match status" value="1"/>
</dbReference>
<dbReference type="Proteomes" id="UP000266089">
    <property type="component" value="Unassembled WGS sequence"/>
</dbReference>
<dbReference type="Pfam" id="PF01479">
    <property type="entry name" value="S4"/>
    <property type="match status" value="1"/>
</dbReference>
<accession>A0A399E2R5</accession>
<dbReference type="SUPFAM" id="SSF55120">
    <property type="entry name" value="Pseudouridine synthase"/>
    <property type="match status" value="1"/>
</dbReference>
<dbReference type="PROSITE" id="PS01149">
    <property type="entry name" value="PSI_RSU"/>
    <property type="match status" value="1"/>
</dbReference>
<dbReference type="InterPro" id="IPR002942">
    <property type="entry name" value="S4_RNA-bd"/>
</dbReference>
<dbReference type="GO" id="GO:0120159">
    <property type="term" value="F:rRNA pseudouridine synthase activity"/>
    <property type="evidence" value="ECO:0007669"/>
    <property type="project" value="UniProtKB-ARBA"/>
</dbReference>
<evidence type="ECO:0000313" key="8">
    <source>
        <dbReference type="Proteomes" id="UP000266089"/>
    </source>
</evidence>
<dbReference type="InterPro" id="IPR018496">
    <property type="entry name" value="PsdUridine_synth_RsuA/RluB_CS"/>
</dbReference>
<comment type="similarity">
    <text evidence="1 5">Belongs to the pseudouridine synthase RsuA family.</text>
</comment>
<dbReference type="EMBL" id="QWKX01000018">
    <property type="protein sequence ID" value="RIH78118.1"/>
    <property type="molecule type" value="Genomic_DNA"/>
</dbReference>
<dbReference type="SUPFAM" id="SSF55174">
    <property type="entry name" value="Alpha-L RNA-binding motif"/>
    <property type="match status" value="1"/>
</dbReference>
<dbReference type="InterPro" id="IPR050343">
    <property type="entry name" value="RsuA_PseudoU_synthase"/>
</dbReference>
<gene>
    <name evidence="7" type="primary">rsuA</name>
    <name evidence="7" type="ORF">Mcate_01004</name>
</gene>
<reference evidence="7 8" key="1">
    <citation type="submission" date="2018-08" db="EMBL/GenBank/DDBJ databases">
        <title>Meiothermus cateniformans JCM 15151 genome sequencing project.</title>
        <authorList>
            <person name="Da Costa M.S."/>
            <person name="Albuquerque L."/>
            <person name="Raposo P."/>
            <person name="Froufe H.J.C."/>
            <person name="Barroso C.S."/>
            <person name="Egas C."/>
        </authorList>
    </citation>
    <scope>NUCLEOTIDE SEQUENCE [LARGE SCALE GENOMIC DNA]</scope>
    <source>
        <strain evidence="7 8">JCM 15151</strain>
    </source>
</reference>
<dbReference type="InterPro" id="IPR020094">
    <property type="entry name" value="TruA/RsuA/RluB/E/F_N"/>
</dbReference>
<protein>
    <recommendedName>
        <fullName evidence="5">Pseudouridine synthase</fullName>
        <ecNumber evidence="5">5.4.99.-</ecNumber>
    </recommendedName>
</protein>
<sequence>MAKERLDKVLGHLGVGTRKEIHRLARAGLITVDGETITDAGYKFDPTQARIEVAGEPLSYQKYFYLLLNKPAGYITSTKDHDGIPITALLPEAFQRDDWMPVGRLDKDTEGLLLLTTDGELLHRLTHPRWKVTKRYYVELASPATPEDVAVFAAGTLELEGEPIQPAELYLGPDPYKVELVLREGRFHQVKRMFAARGNQVTYLKRLAFGPLWLPPDLPSGASRALTSDEINALYEAVGMRTGN</sequence>
<organism evidence="7 8">
    <name type="scientific">Meiothermus taiwanensis</name>
    <dbReference type="NCBI Taxonomy" id="172827"/>
    <lineage>
        <taxon>Bacteria</taxon>
        <taxon>Thermotogati</taxon>
        <taxon>Deinococcota</taxon>
        <taxon>Deinococci</taxon>
        <taxon>Thermales</taxon>
        <taxon>Thermaceae</taxon>
        <taxon>Meiothermus</taxon>
    </lineage>
</organism>
<dbReference type="SMART" id="SM00363">
    <property type="entry name" value="S4"/>
    <property type="match status" value="1"/>
</dbReference>
<name>A0A399E2R5_9DEIN</name>
<keyword evidence="2 4" id="KW-0694">RNA-binding</keyword>
<evidence type="ECO:0000256" key="5">
    <source>
        <dbReference type="RuleBase" id="RU003887"/>
    </source>
</evidence>
<dbReference type="InterPro" id="IPR006145">
    <property type="entry name" value="PsdUridine_synth_RsuA/RluA"/>
</dbReference>
<dbReference type="Gene3D" id="3.30.70.1560">
    <property type="entry name" value="Alpha-L RNA-binding motif"/>
    <property type="match status" value="1"/>
</dbReference>
<dbReference type="Gene3D" id="3.10.290.10">
    <property type="entry name" value="RNA-binding S4 domain"/>
    <property type="match status" value="1"/>
</dbReference>
<dbReference type="Pfam" id="PF00849">
    <property type="entry name" value="PseudoU_synth_2"/>
    <property type="match status" value="1"/>
</dbReference>
<dbReference type="EC" id="5.4.99.-" evidence="5"/>
<dbReference type="PANTHER" id="PTHR47683">
    <property type="entry name" value="PSEUDOURIDINE SYNTHASE FAMILY PROTEIN-RELATED"/>
    <property type="match status" value="1"/>
</dbReference>
<dbReference type="AlphaFoldDB" id="A0A399E2R5"/>